<keyword evidence="7" id="KW-0067">ATP-binding</keyword>
<evidence type="ECO:0000256" key="2">
    <source>
        <dbReference type="ARBA" id="ARBA00012438"/>
    </source>
</evidence>
<evidence type="ECO:0000313" key="14">
    <source>
        <dbReference type="Proteomes" id="UP000271291"/>
    </source>
</evidence>
<dbReference type="OrthoDB" id="227596at2"/>
<keyword evidence="3" id="KW-0597">Phosphoprotein</keyword>
<keyword evidence="8" id="KW-0902">Two-component regulatory system</keyword>
<dbReference type="Gene3D" id="1.20.5.1930">
    <property type="match status" value="1"/>
</dbReference>
<dbReference type="Pfam" id="PF07730">
    <property type="entry name" value="HisKA_3"/>
    <property type="match status" value="1"/>
</dbReference>
<keyword evidence="10" id="KW-1133">Transmembrane helix</keyword>
<name>A0A3S9ZDU5_STRGD</name>
<feature type="transmembrane region" description="Helical" evidence="10">
    <location>
        <begin position="66"/>
        <end position="82"/>
    </location>
</feature>
<feature type="transmembrane region" description="Helical" evidence="10">
    <location>
        <begin position="125"/>
        <end position="147"/>
    </location>
</feature>
<evidence type="ECO:0000256" key="6">
    <source>
        <dbReference type="ARBA" id="ARBA00022777"/>
    </source>
</evidence>
<keyword evidence="6" id="KW-0418">Kinase</keyword>
<dbReference type="EMBL" id="CP034687">
    <property type="protein sequence ID" value="AZS86028.1"/>
    <property type="molecule type" value="Genomic_DNA"/>
</dbReference>
<feature type="compositionally biased region" description="Low complexity" evidence="9">
    <location>
        <begin position="523"/>
        <end position="537"/>
    </location>
</feature>
<proteinExistence type="predicted"/>
<dbReference type="CDD" id="cd16917">
    <property type="entry name" value="HATPase_UhpB-NarQ-NarX-like"/>
    <property type="match status" value="1"/>
</dbReference>
<evidence type="ECO:0000313" key="13">
    <source>
        <dbReference type="EMBL" id="AZS86028.1"/>
    </source>
</evidence>
<evidence type="ECO:0000256" key="5">
    <source>
        <dbReference type="ARBA" id="ARBA00022741"/>
    </source>
</evidence>
<feature type="region of interest" description="Disordered" evidence="9">
    <location>
        <begin position="414"/>
        <end position="553"/>
    </location>
</feature>
<dbReference type="InterPro" id="IPR050482">
    <property type="entry name" value="Sensor_HK_TwoCompSys"/>
</dbReference>
<evidence type="ECO:0000259" key="11">
    <source>
        <dbReference type="Pfam" id="PF02518"/>
    </source>
</evidence>
<evidence type="ECO:0000256" key="7">
    <source>
        <dbReference type="ARBA" id="ARBA00022840"/>
    </source>
</evidence>
<dbReference type="GO" id="GO:0005524">
    <property type="term" value="F:ATP binding"/>
    <property type="evidence" value="ECO:0007669"/>
    <property type="project" value="UniProtKB-KW"/>
</dbReference>
<comment type="catalytic activity">
    <reaction evidence="1">
        <text>ATP + protein L-histidine = ADP + protein N-phospho-L-histidine.</text>
        <dbReference type="EC" id="2.7.13.3"/>
    </reaction>
</comment>
<feature type="transmembrane region" description="Helical" evidence="10">
    <location>
        <begin position="569"/>
        <end position="596"/>
    </location>
</feature>
<dbReference type="PANTHER" id="PTHR24421:SF10">
    <property type="entry name" value="NITRATE_NITRITE SENSOR PROTEIN NARQ"/>
    <property type="match status" value="1"/>
</dbReference>
<dbReference type="KEGG" id="sgd:ELQ87_18380"/>
<reference evidence="13 14" key="1">
    <citation type="submission" date="2018-12" db="EMBL/GenBank/DDBJ databases">
        <title>Streptomyces griseoviridis F1-27 complete genome.</title>
        <authorList>
            <person name="Mariita R.M."/>
            <person name="Sello J.K."/>
        </authorList>
    </citation>
    <scope>NUCLEOTIDE SEQUENCE [LARGE SCALE GENOMIC DNA]</scope>
    <source>
        <strain evidence="13 14">F1-27</strain>
    </source>
</reference>
<feature type="transmembrane region" description="Helical" evidence="10">
    <location>
        <begin position="159"/>
        <end position="177"/>
    </location>
</feature>
<dbReference type="GO" id="GO:0016020">
    <property type="term" value="C:membrane"/>
    <property type="evidence" value="ECO:0007669"/>
    <property type="project" value="InterPro"/>
</dbReference>
<feature type="transmembrane region" description="Helical" evidence="10">
    <location>
        <begin position="88"/>
        <end position="113"/>
    </location>
</feature>
<keyword evidence="5" id="KW-0547">Nucleotide-binding</keyword>
<dbReference type="Gene3D" id="3.30.565.10">
    <property type="entry name" value="Histidine kinase-like ATPase, C-terminal domain"/>
    <property type="match status" value="1"/>
</dbReference>
<keyword evidence="10" id="KW-0472">Membrane</keyword>
<dbReference type="InterPro" id="IPR011712">
    <property type="entry name" value="Sig_transdc_His_kin_sub3_dim/P"/>
</dbReference>
<keyword evidence="4" id="KW-0808">Transferase</keyword>
<evidence type="ECO:0000256" key="10">
    <source>
        <dbReference type="SAM" id="Phobius"/>
    </source>
</evidence>
<dbReference type="AlphaFoldDB" id="A0A3S9ZDU5"/>
<dbReference type="PANTHER" id="PTHR24421">
    <property type="entry name" value="NITRATE/NITRITE SENSOR PROTEIN NARX-RELATED"/>
    <property type="match status" value="1"/>
</dbReference>
<dbReference type="EC" id="2.7.13.3" evidence="2"/>
<dbReference type="Proteomes" id="UP000271291">
    <property type="component" value="Chromosome"/>
</dbReference>
<dbReference type="GO" id="GO:0046983">
    <property type="term" value="F:protein dimerization activity"/>
    <property type="evidence" value="ECO:0007669"/>
    <property type="project" value="InterPro"/>
</dbReference>
<feature type="transmembrane region" description="Helical" evidence="10">
    <location>
        <begin position="39"/>
        <end position="59"/>
    </location>
</feature>
<evidence type="ECO:0000256" key="3">
    <source>
        <dbReference type="ARBA" id="ARBA00022553"/>
    </source>
</evidence>
<evidence type="ECO:0000259" key="12">
    <source>
        <dbReference type="Pfam" id="PF07730"/>
    </source>
</evidence>
<dbReference type="Pfam" id="PF02518">
    <property type="entry name" value="HATPase_c"/>
    <property type="match status" value="1"/>
</dbReference>
<dbReference type="InterPro" id="IPR003594">
    <property type="entry name" value="HATPase_dom"/>
</dbReference>
<feature type="domain" description="Histidine kinase/HSP90-like ATPase" evidence="11">
    <location>
        <begin position="324"/>
        <end position="412"/>
    </location>
</feature>
<dbReference type="InterPro" id="IPR036890">
    <property type="entry name" value="HATPase_C_sf"/>
</dbReference>
<protein>
    <recommendedName>
        <fullName evidence="2">histidine kinase</fullName>
        <ecNumber evidence="2">2.7.13.3</ecNumber>
    </recommendedName>
</protein>
<keyword evidence="10" id="KW-0812">Transmembrane</keyword>
<evidence type="ECO:0000256" key="4">
    <source>
        <dbReference type="ARBA" id="ARBA00022679"/>
    </source>
</evidence>
<evidence type="ECO:0000256" key="8">
    <source>
        <dbReference type="ARBA" id="ARBA00023012"/>
    </source>
</evidence>
<gene>
    <name evidence="13" type="ORF">ELQ87_18380</name>
</gene>
<feature type="compositionally biased region" description="Basic and acidic residues" evidence="9">
    <location>
        <begin position="444"/>
        <end position="470"/>
    </location>
</feature>
<evidence type="ECO:0000256" key="9">
    <source>
        <dbReference type="SAM" id="MobiDB-lite"/>
    </source>
</evidence>
<dbReference type="GO" id="GO:0000155">
    <property type="term" value="F:phosphorelay sensor kinase activity"/>
    <property type="evidence" value="ECO:0007669"/>
    <property type="project" value="InterPro"/>
</dbReference>
<dbReference type="SUPFAM" id="SSF55874">
    <property type="entry name" value="ATPase domain of HSP90 chaperone/DNA topoisomerase II/histidine kinase"/>
    <property type="match status" value="1"/>
</dbReference>
<sequence>MRVRQVRYGQGRSGSAVRWARREALAVWGDVRAAARRTVATELLLSALTAALGLLPLLLAHPHRPVLAVLEALWAALLVGVRRGRPVFAVLGASVLLVGGNLWTLAVAPLIVLTATRLIAPARRAWRVTGVACGLVALLTGVLLLTGAQDPLEAVGGNAISVVLLLLLPTLSGTLLGQRRPLADLLRERNAYLERTRTLTAEAARLEERTRIAGEMHDLLGHRLSLISVHAGALELAAARQAPPLAGQVEFLRTTAGTAMEELREILGVLRHADLADADTAGGERGTRADITALVTQSARAGGGDVELEWAVDDTVEVGVRARQAIHRVVREGLTNVLKHAAGAPARVEVRGTATGIEVAVSNGVPRGPGRSQGGTRSGLAGLQERVSLLGGTFEASALPNGGFRMGAWLPVGGGGASSREHGGASSAEHGGPSLAEQGGPSSAEHREPTRVDGGRPTRVDGGRPTRVDGGRPTPVDGNRQAPVDGNRSTPVEAGRSLAPEVEWPAEPLGVEPPGIEPPGIEPPGVETAGPHSALATPSPPPAPPSSSLSYPGGVRPPMSADVLTWPRVLGAGCVAALVVLPTVGFLVVLLVMSLVK</sequence>
<organism evidence="13 14">
    <name type="scientific">Streptomyces griseoviridis</name>
    <dbReference type="NCBI Taxonomy" id="45398"/>
    <lineage>
        <taxon>Bacteria</taxon>
        <taxon>Bacillati</taxon>
        <taxon>Actinomycetota</taxon>
        <taxon>Actinomycetes</taxon>
        <taxon>Kitasatosporales</taxon>
        <taxon>Streptomycetaceae</taxon>
        <taxon>Streptomyces</taxon>
    </lineage>
</organism>
<accession>A0A3S9ZDU5</accession>
<evidence type="ECO:0000256" key="1">
    <source>
        <dbReference type="ARBA" id="ARBA00000085"/>
    </source>
</evidence>
<feature type="domain" description="Signal transduction histidine kinase subgroup 3 dimerisation and phosphoacceptor" evidence="12">
    <location>
        <begin position="208"/>
        <end position="275"/>
    </location>
</feature>